<keyword evidence="7" id="KW-1185">Reference proteome</keyword>
<evidence type="ECO:0000256" key="1">
    <source>
        <dbReference type="ARBA" id="ARBA00003670"/>
    </source>
</evidence>
<dbReference type="PANTHER" id="PTHR30523">
    <property type="entry name" value="PHOSPHOENOLPYRUVATE CARBOXYLASE"/>
    <property type="match status" value="1"/>
</dbReference>
<dbReference type="PRINTS" id="PR00150">
    <property type="entry name" value="PEPCARBXLASE"/>
</dbReference>
<dbReference type="Proteomes" id="UP000609121">
    <property type="component" value="Unassembled WGS sequence"/>
</dbReference>
<accession>A0A8J7CZJ5</accession>
<evidence type="ECO:0000256" key="5">
    <source>
        <dbReference type="PROSITE-ProRule" id="PRU10112"/>
    </source>
</evidence>
<comment type="function">
    <text evidence="1">Forms oxaloacetate, a four-carbon dicarboxylic acid source for the tricarboxylic acid cycle.</text>
</comment>
<dbReference type="RefSeq" id="WP_193181193.1">
    <property type="nucleotide sequence ID" value="NZ_JACVXA010000014.1"/>
</dbReference>
<feature type="active site" evidence="4">
    <location>
        <position position="127"/>
    </location>
</feature>
<dbReference type="InterPro" id="IPR021135">
    <property type="entry name" value="PEP_COase"/>
</dbReference>
<gene>
    <name evidence="6" type="ORF">ICN82_07160</name>
</gene>
<evidence type="ECO:0000256" key="3">
    <source>
        <dbReference type="ARBA" id="ARBA00048995"/>
    </source>
</evidence>
<dbReference type="GO" id="GO:0005829">
    <property type="term" value="C:cytosol"/>
    <property type="evidence" value="ECO:0007669"/>
    <property type="project" value="TreeGrafter"/>
</dbReference>
<dbReference type="PROSITE" id="PS00393">
    <property type="entry name" value="PEPCASE_2"/>
    <property type="match status" value="1"/>
</dbReference>
<dbReference type="GO" id="GO:0015977">
    <property type="term" value="P:carbon fixation"/>
    <property type="evidence" value="ECO:0007669"/>
    <property type="project" value="InterPro"/>
</dbReference>
<dbReference type="GO" id="GO:0008964">
    <property type="term" value="F:phosphoenolpyruvate carboxylase activity"/>
    <property type="evidence" value="ECO:0007669"/>
    <property type="project" value="UniProtKB-EC"/>
</dbReference>
<feature type="active site" evidence="5">
    <location>
        <position position="532"/>
    </location>
</feature>
<dbReference type="GO" id="GO:0006099">
    <property type="term" value="P:tricarboxylic acid cycle"/>
    <property type="evidence" value="ECO:0007669"/>
    <property type="project" value="InterPro"/>
</dbReference>
<evidence type="ECO:0000256" key="2">
    <source>
        <dbReference type="ARBA" id="ARBA00022419"/>
    </source>
</evidence>
<dbReference type="Pfam" id="PF00311">
    <property type="entry name" value="PEPcase"/>
    <property type="match status" value="1"/>
</dbReference>
<dbReference type="Gene3D" id="1.20.1440.90">
    <property type="entry name" value="Phosphoenolpyruvate/pyruvate domain"/>
    <property type="match status" value="1"/>
</dbReference>
<comment type="catalytic activity">
    <reaction evidence="3">
        <text>oxaloacetate + phosphate = phosphoenolpyruvate + hydrogencarbonate</text>
        <dbReference type="Rhea" id="RHEA:28370"/>
        <dbReference type="ChEBI" id="CHEBI:16452"/>
        <dbReference type="ChEBI" id="CHEBI:17544"/>
        <dbReference type="ChEBI" id="CHEBI:43474"/>
        <dbReference type="ChEBI" id="CHEBI:58702"/>
        <dbReference type="EC" id="4.1.1.31"/>
    </reaction>
</comment>
<dbReference type="InterPro" id="IPR015813">
    <property type="entry name" value="Pyrv/PenolPyrv_kinase-like_dom"/>
</dbReference>
<organism evidence="6 7">
    <name type="scientific">Mangrovicoccus algicola</name>
    <dbReference type="NCBI Taxonomy" id="2771008"/>
    <lineage>
        <taxon>Bacteria</taxon>
        <taxon>Pseudomonadati</taxon>
        <taxon>Pseudomonadota</taxon>
        <taxon>Alphaproteobacteria</taxon>
        <taxon>Rhodobacterales</taxon>
        <taxon>Paracoccaceae</taxon>
        <taxon>Mangrovicoccus</taxon>
    </lineage>
</organism>
<sequence>MENVAAAQSLNTLVSDLGDLLGEIIREQEGDRTFSLVETLRRRSISHYRSGLVELRAELRNLIGENDAEEIGKVLRAFTLFLHLANIAQGVVNGDSSAARGDLGKALARLDPKTRENLSVGIVLTAHPTEIRRQSVIDIEGRIAGLMGRDGTIRDRRALKREVLTVWLTELARREKLRVQNEIDNGVSVASRSILPAMMAVQTEVERFFGGDPALPKPMFSLGTWIGGDRDGNPFVTREVFDYAVAQQQSALFGYYQRELDLLARELPVSDRFVQLSPALQELLSREPKLADPYREGEPFRRAIHHIRTRLEETETGGPQAYPGAGDFTADLETLTEALETAQAAVIAEGRLAELRATVAMVGFHFFTIDLRQNSRIHERTVAEILTATGITDGYAEMDEAARAAFLSDLLLKPVPEFDPAALSEEAQRELGIFATVAAARSRLGAGLVRYSIVSNTESVADILEISWLLRLHGCFGEDVAEPILPVPLFETIEDLRVSVPIMQALYAVPAYAAAMKATRAEIMLGYSDSNKDGGIVTARWEVWKAEAALTELFEGFGQGVAFFHGRGGSVGRGGGATRDAILAQPRGKLARGFRLTEQGEVISKRYETTDQAIMRFCELGQGLAEAEAAGEFARPATHFVNVMEAMSEAAFQRYRSLTTADRFLTYFREATVIDHIASLNMGSRPVSRSTLDKLSDLRAIPWVFSWAQTRHNLPGWFGFGTAIRQAGGSMAQLEEMYRSWTTFRSLVDSVVMVLAKADIEIAGAYADLVEDKALKASIFGLIREEWQITMEMAEAITGRRPPETDPDFLLRKAYLDPLHFGQIDLLARIRKEPQNADLQDALKISINGIASGLQSTG</sequence>
<dbReference type="SUPFAM" id="SSF51621">
    <property type="entry name" value="Phosphoenolpyruvate/pyruvate domain"/>
    <property type="match status" value="1"/>
</dbReference>
<evidence type="ECO:0000313" key="7">
    <source>
        <dbReference type="Proteomes" id="UP000609121"/>
    </source>
</evidence>
<comment type="caution">
    <text evidence="6">The sequence shown here is derived from an EMBL/GenBank/DDBJ whole genome shotgun (WGS) entry which is preliminary data.</text>
</comment>
<protein>
    <recommendedName>
        <fullName evidence="2">Phosphoenolpyruvate carboxylase</fullName>
    </recommendedName>
</protein>
<name>A0A8J7CZJ5_9RHOB</name>
<reference evidence="6" key="1">
    <citation type="submission" date="2020-09" db="EMBL/GenBank/DDBJ databases">
        <title>A novel bacterium of genus Mangrovicoccus, isolated from South China Sea.</title>
        <authorList>
            <person name="Huang H."/>
            <person name="Mo K."/>
            <person name="Hu Y."/>
        </authorList>
    </citation>
    <scope>NUCLEOTIDE SEQUENCE</scope>
    <source>
        <strain evidence="6">HB182678</strain>
    </source>
</reference>
<dbReference type="AlphaFoldDB" id="A0A8J7CZJ5"/>
<dbReference type="PROSITE" id="PS00781">
    <property type="entry name" value="PEPCASE_1"/>
    <property type="match status" value="1"/>
</dbReference>
<dbReference type="EMBL" id="JACVXA010000014">
    <property type="protein sequence ID" value="MBE3637978.1"/>
    <property type="molecule type" value="Genomic_DNA"/>
</dbReference>
<evidence type="ECO:0000313" key="6">
    <source>
        <dbReference type="EMBL" id="MBE3637978.1"/>
    </source>
</evidence>
<dbReference type="PANTHER" id="PTHR30523:SF6">
    <property type="entry name" value="PHOSPHOENOLPYRUVATE CARBOXYLASE"/>
    <property type="match status" value="1"/>
</dbReference>
<dbReference type="InterPro" id="IPR018129">
    <property type="entry name" value="PEP_COase_Lys_AS"/>
</dbReference>
<dbReference type="InterPro" id="IPR033129">
    <property type="entry name" value="PEPCASE_His_AS"/>
</dbReference>
<proteinExistence type="predicted"/>
<evidence type="ECO:0000256" key="4">
    <source>
        <dbReference type="PROSITE-ProRule" id="PRU10111"/>
    </source>
</evidence>